<dbReference type="RefSeq" id="WP_121195727.1">
    <property type="nucleotide sequence ID" value="NZ_RBKU01000001.1"/>
</dbReference>
<keyword evidence="3" id="KW-1185">Reference proteome</keyword>
<organism evidence="2 3">
    <name type="scientific">Mucilaginibacter gracilis</name>
    <dbReference type="NCBI Taxonomy" id="423350"/>
    <lineage>
        <taxon>Bacteria</taxon>
        <taxon>Pseudomonadati</taxon>
        <taxon>Bacteroidota</taxon>
        <taxon>Sphingobacteriia</taxon>
        <taxon>Sphingobacteriales</taxon>
        <taxon>Sphingobacteriaceae</taxon>
        <taxon>Mucilaginibacter</taxon>
    </lineage>
</organism>
<dbReference type="OrthoDB" id="744378at2"/>
<dbReference type="Proteomes" id="UP000268007">
    <property type="component" value="Unassembled WGS sequence"/>
</dbReference>
<evidence type="ECO:0000313" key="2">
    <source>
        <dbReference type="EMBL" id="RKR80072.1"/>
    </source>
</evidence>
<dbReference type="AlphaFoldDB" id="A0A495IU17"/>
<accession>A0A495IU17</accession>
<comment type="caution">
    <text evidence="2">The sequence shown here is derived from an EMBL/GenBank/DDBJ whole genome shotgun (WGS) entry which is preliminary data.</text>
</comment>
<evidence type="ECO:0008006" key="4">
    <source>
        <dbReference type="Google" id="ProtNLM"/>
    </source>
</evidence>
<evidence type="ECO:0000313" key="3">
    <source>
        <dbReference type="Proteomes" id="UP000268007"/>
    </source>
</evidence>
<reference evidence="2 3" key="1">
    <citation type="submission" date="2018-10" db="EMBL/GenBank/DDBJ databases">
        <title>Genomic Encyclopedia of Archaeal and Bacterial Type Strains, Phase II (KMG-II): from individual species to whole genera.</title>
        <authorList>
            <person name="Goeker M."/>
        </authorList>
    </citation>
    <scope>NUCLEOTIDE SEQUENCE [LARGE SCALE GENOMIC DNA]</scope>
    <source>
        <strain evidence="2 3">DSM 18602</strain>
    </source>
</reference>
<feature type="compositionally biased region" description="Low complexity" evidence="1">
    <location>
        <begin position="310"/>
        <end position="330"/>
    </location>
</feature>
<dbReference type="EMBL" id="RBKU01000001">
    <property type="protein sequence ID" value="RKR80072.1"/>
    <property type="molecule type" value="Genomic_DNA"/>
</dbReference>
<name>A0A495IU17_9SPHI</name>
<evidence type="ECO:0000256" key="1">
    <source>
        <dbReference type="SAM" id="MobiDB-lite"/>
    </source>
</evidence>
<proteinExistence type="predicted"/>
<protein>
    <recommendedName>
        <fullName evidence="4">DUF3945 domain-containing protein</fullName>
    </recommendedName>
</protein>
<feature type="region of interest" description="Disordered" evidence="1">
    <location>
        <begin position="304"/>
        <end position="330"/>
    </location>
</feature>
<sequence length="330" mass="37633">MNLNNLQDLQRELKDFGFNPKVTDELEKNMKALPGHFTLKDQLPGDKGIVDMTLHFHKSGQSDNYAFNKFEVTAGKVPPTIENQHYMVISADKEKPDKFLVKNFESPNEALDFFKKQKGTSELAVGESAEVKQNLASMKDGKLNYVNPDFRQAYFSPAVSQTFYIKDGKGYSATQAANLVQDRTVYRTDMMTKEGDPYKAWVRLDFDTKKDDYGNHKFKQFHHPTYGFDMEKTLNAFKIKELAEPEKKAELIRAFNNGDRVAVTAIGKDGKEAKVMAEVVPRYGKLNFFSEKGAMMKREQFTKTVAVETSQNRSQSQNKAQQQSQSRGIR</sequence>
<gene>
    <name evidence="2" type="ORF">BDD43_0165</name>
</gene>